<gene>
    <name evidence="9" type="ORF">EQ811_00300</name>
    <name evidence="8" type="ORF">HHM13_12955</name>
    <name evidence="7" type="ORF">HHM24_01710</name>
</gene>
<dbReference type="Proteomes" id="UP000291949">
    <property type="component" value="Unassembled WGS sequence"/>
</dbReference>
<dbReference type="PANTHER" id="PTHR43201">
    <property type="entry name" value="ACYL-COA SYNTHETASE"/>
    <property type="match status" value="1"/>
</dbReference>
<dbReference type="Proteomes" id="UP000538955">
    <property type="component" value="Unassembled WGS sequence"/>
</dbReference>
<evidence type="ECO:0000256" key="4">
    <source>
        <dbReference type="ARBA" id="ARBA00032875"/>
    </source>
</evidence>
<evidence type="ECO:0000256" key="3">
    <source>
        <dbReference type="ARBA" id="ARBA00022598"/>
    </source>
</evidence>
<evidence type="ECO:0000313" key="12">
    <source>
        <dbReference type="Proteomes" id="UP000550736"/>
    </source>
</evidence>
<organism evidence="9 10">
    <name type="scientific">Staphylococcus capitis</name>
    <dbReference type="NCBI Taxonomy" id="29388"/>
    <lineage>
        <taxon>Bacteria</taxon>
        <taxon>Bacillati</taxon>
        <taxon>Bacillota</taxon>
        <taxon>Bacilli</taxon>
        <taxon>Bacillales</taxon>
        <taxon>Staphylococcaceae</taxon>
        <taxon>Staphylococcus</taxon>
    </lineage>
</organism>
<dbReference type="EMBL" id="JABBMI010000002">
    <property type="protein sequence ID" value="NMK53466.1"/>
    <property type="molecule type" value="Genomic_DNA"/>
</dbReference>
<sequence>MLEVIKNIYDFGEHQPKRLALVFDHQRITYDELIHEIDKASSQYSMINEGEKVGLLSNHPIKNLIHYFAIHRVGGIPCFFSSKWNKVTINQLIEKYKIQWLKSDQHLIKTGYNRISHSINGTLLHIGFTSGTSGLPKAYYRNEHSWLISYKENEKLIKHDSKVIVAPGPLSHSLSLYACIYALFTGRTFVGQKEFNAEVLVKTIQSIHQPASLFVVPTMLYQFILKGLYTAEIKSIFSSGAKLSKEQFRAIAQLYPDSNLIEFFGTSEASFISYNFNQTAPRQSVGKLFPNVEAKLFEKDSKHIGLLKVRSEMTFSGYVGEEQISNEWIETGDYALIRNRNLYLVGRKSDRLIIGGVNVYPSEIEQRVMNIEGVSEAIIIGEPHHKFGEIAVLLYTGIKELKYSEVKTCLKNHLSRYEVPSKIRKINGMHYTESGKIARGKMKTKYLNGEI</sequence>
<dbReference type="InterPro" id="IPR045851">
    <property type="entry name" value="AMP-bd_C_sf"/>
</dbReference>
<protein>
    <recommendedName>
        <fullName evidence="2">Putative long chain fatty acid-CoA ligase VraA</fullName>
    </recommendedName>
    <alternativeName>
        <fullName evidence="4">Acyl-CoA synthetase</fullName>
    </alternativeName>
</protein>
<dbReference type="InterPro" id="IPR000873">
    <property type="entry name" value="AMP-dep_synth/lig_dom"/>
</dbReference>
<dbReference type="PROSITE" id="PS00455">
    <property type="entry name" value="AMP_BINDING"/>
    <property type="match status" value="1"/>
</dbReference>
<feature type="domain" description="AMP-dependent synthetase/ligase" evidence="5">
    <location>
        <begin position="123"/>
        <end position="318"/>
    </location>
</feature>
<evidence type="ECO:0000313" key="7">
    <source>
        <dbReference type="EMBL" id="NMK53466.1"/>
    </source>
</evidence>
<evidence type="ECO:0000313" key="11">
    <source>
        <dbReference type="Proteomes" id="UP000538955"/>
    </source>
</evidence>
<dbReference type="Gene3D" id="3.30.300.30">
    <property type="match status" value="1"/>
</dbReference>
<dbReference type="SUPFAM" id="SSF56801">
    <property type="entry name" value="Acetyl-CoA synthetase-like"/>
    <property type="match status" value="1"/>
</dbReference>
<dbReference type="RefSeq" id="WP_030059918.1">
    <property type="nucleotide sequence ID" value="NZ_AP014956.1"/>
</dbReference>
<evidence type="ECO:0000313" key="10">
    <source>
        <dbReference type="Proteomes" id="UP000291949"/>
    </source>
</evidence>
<dbReference type="EMBL" id="SCHC01000001">
    <property type="protein sequence ID" value="TBW77547.1"/>
    <property type="molecule type" value="Genomic_DNA"/>
</dbReference>
<evidence type="ECO:0000259" key="6">
    <source>
        <dbReference type="Pfam" id="PF13193"/>
    </source>
</evidence>
<evidence type="ECO:0000256" key="2">
    <source>
        <dbReference type="ARBA" id="ARBA00017625"/>
    </source>
</evidence>
<evidence type="ECO:0000313" key="8">
    <source>
        <dbReference type="EMBL" id="NMK98960.1"/>
    </source>
</evidence>
<dbReference type="EMBL" id="JABBLX010000077">
    <property type="protein sequence ID" value="NMK98960.1"/>
    <property type="molecule type" value="Genomic_DNA"/>
</dbReference>
<evidence type="ECO:0000259" key="5">
    <source>
        <dbReference type="Pfam" id="PF00501"/>
    </source>
</evidence>
<dbReference type="Pfam" id="PF13193">
    <property type="entry name" value="AMP-binding_C"/>
    <property type="match status" value="1"/>
</dbReference>
<dbReference type="Proteomes" id="UP000550736">
    <property type="component" value="Unassembled WGS sequence"/>
</dbReference>
<dbReference type="Gene3D" id="3.40.50.12780">
    <property type="entry name" value="N-terminal domain of ligase-like"/>
    <property type="match status" value="1"/>
</dbReference>
<proteinExistence type="inferred from homology"/>
<accession>A0A7X9W918</accession>
<reference evidence="9 10" key="1">
    <citation type="journal article" date="2019" name="Sci. Transl. Med.">
        <title>Quorum sensing between bacterial species on the skin protects against epidermal injury in atopic dermatitis.</title>
        <authorList>
            <person name="Williams M.R."/>
        </authorList>
    </citation>
    <scope>NUCLEOTIDE SEQUENCE [LARGE SCALE GENOMIC DNA]</scope>
    <source>
        <strain evidence="9 10">H8</strain>
    </source>
</reference>
<dbReference type="AlphaFoldDB" id="A0A7X9W918"/>
<keyword evidence="11" id="KW-1185">Reference proteome</keyword>
<evidence type="ECO:0000313" key="9">
    <source>
        <dbReference type="EMBL" id="TBW77547.1"/>
    </source>
</evidence>
<dbReference type="Pfam" id="PF00501">
    <property type="entry name" value="AMP-binding"/>
    <property type="match status" value="1"/>
</dbReference>
<dbReference type="PANTHER" id="PTHR43201:SF5">
    <property type="entry name" value="MEDIUM-CHAIN ACYL-COA LIGASE ACSF2, MITOCHONDRIAL"/>
    <property type="match status" value="1"/>
</dbReference>
<dbReference type="InterPro" id="IPR020845">
    <property type="entry name" value="AMP-binding_CS"/>
</dbReference>
<reference evidence="11 12" key="2">
    <citation type="submission" date="2020-04" db="EMBL/GenBank/DDBJ databases">
        <title>The Epidemiology and Molecular Characteristics of Linezolid-Resistant Staphylococcus capitis in Huashan Hospital, Shanghai.</title>
        <authorList>
            <person name="Ding L."/>
            <person name="Li P."/>
            <person name="Yang Y."/>
            <person name="Lin D."/>
            <person name="Xu X."/>
        </authorList>
    </citation>
    <scope>NUCLEOTIDE SEQUENCE [LARGE SCALE GENOMIC DNA]</scope>
    <source>
        <strain evidence="8 12">12-86</strain>
        <strain evidence="7 11">17-84</strain>
    </source>
</reference>
<feature type="domain" description="AMP-binding enzyme C-terminal" evidence="6">
    <location>
        <begin position="363"/>
        <end position="436"/>
    </location>
</feature>
<dbReference type="InterPro" id="IPR042099">
    <property type="entry name" value="ANL_N_sf"/>
</dbReference>
<keyword evidence="3 9" id="KW-0436">Ligase</keyword>
<name>A0A7X9W918_STACP</name>
<evidence type="ECO:0000256" key="1">
    <source>
        <dbReference type="ARBA" id="ARBA00006432"/>
    </source>
</evidence>
<dbReference type="GO" id="GO:0031956">
    <property type="term" value="F:medium-chain fatty acid-CoA ligase activity"/>
    <property type="evidence" value="ECO:0007669"/>
    <property type="project" value="TreeGrafter"/>
</dbReference>
<comment type="similarity">
    <text evidence="1">Belongs to the ATP-dependent AMP-binding enzyme family.</text>
</comment>
<dbReference type="InterPro" id="IPR025110">
    <property type="entry name" value="AMP-bd_C"/>
</dbReference>
<comment type="caution">
    <text evidence="9">The sequence shown here is derived from an EMBL/GenBank/DDBJ whole genome shotgun (WGS) entry which is preliminary data.</text>
</comment>
<dbReference type="GO" id="GO:0006631">
    <property type="term" value="P:fatty acid metabolic process"/>
    <property type="evidence" value="ECO:0007669"/>
    <property type="project" value="TreeGrafter"/>
</dbReference>